<evidence type="ECO:0000313" key="2">
    <source>
        <dbReference type="EMBL" id="KAF9614041.1"/>
    </source>
</evidence>
<reference evidence="2 3" key="1">
    <citation type="submission" date="2020-10" db="EMBL/GenBank/DDBJ databases">
        <title>The Coptis chinensis genome and diversification of protoberbering-type alkaloids.</title>
        <authorList>
            <person name="Wang B."/>
            <person name="Shu S."/>
            <person name="Song C."/>
            <person name="Liu Y."/>
        </authorList>
    </citation>
    <scope>NUCLEOTIDE SEQUENCE [LARGE SCALE GENOMIC DNA]</scope>
    <source>
        <strain evidence="2">HL-2020</strain>
        <tissue evidence="2">Leaf</tissue>
    </source>
</reference>
<feature type="compositionally biased region" description="Low complexity" evidence="1">
    <location>
        <begin position="292"/>
        <end position="304"/>
    </location>
</feature>
<evidence type="ECO:0008006" key="4">
    <source>
        <dbReference type="Google" id="ProtNLM"/>
    </source>
</evidence>
<gene>
    <name evidence="2" type="ORF">IFM89_014841</name>
</gene>
<organism evidence="2 3">
    <name type="scientific">Coptis chinensis</name>
    <dbReference type="NCBI Taxonomy" id="261450"/>
    <lineage>
        <taxon>Eukaryota</taxon>
        <taxon>Viridiplantae</taxon>
        <taxon>Streptophyta</taxon>
        <taxon>Embryophyta</taxon>
        <taxon>Tracheophyta</taxon>
        <taxon>Spermatophyta</taxon>
        <taxon>Magnoliopsida</taxon>
        <taxon>Ranunculales</taxon>
        <taxon>Ranunculaceae</taxon>
        <taxon>Coptidoideae</taxon>
        <taxon>Coptis</taxon>
    </lineage>
</organism>
<comment type="caution">
    <text evidence="2">The sequence shown here is derived from an EMBL/GenBank/DDBJ whole genome shotgun (WGS) entry which is preliminary data.</text>
</comment>
<dbReference type="OrthoDB" id="1063503at2759"/>
<name>A0A835IA44_9MAGN</name>
<dbReference type="PANTHER" id="PTHR31286">
    <property type="entry name" value="GLYCINE-RICH CELL WALL STRUCTURAL PROTEIN 1.8-LIKE"/>
    <property type="match status" value="1"/>
</dbReference>
<dbReference type="AlphaFoldDB" id="A0A835IA44"/>
<dbReference type="Proteomes" id="UP000631114">
    <property type="component" value="Unassembled WGS sequence"/>
</dbReference>
<protein>
    <recommendedName>
        <fullName evidence="4">DUF4283 domain-containing protein</fullName>
    </recommendedName>
</protein>
<evidence type="ECO:0000256" key="1">
    <source>
        <dbReference type="SAM" id="MobiDB-lite"/>
    </source>
</evidence>
<feature type="compositionally biased region" description="Polar residues" evidence="1">
    <location>
        <begin position="344"/>
        <end position="357"/>
    </location>
</feature>
<keyword evidence="3" id="KW-1185">Reference proteome</keyword>
<feature type="region of interest" description="Disordered" evidence="1">
    <location>
        <begin position="292"/>
        <end position="357"/>
    </location>
</feature>
<feature type="compositionally biased region" description="Basic residues" evidence="1">
    <location>
        <begin position="317"/>
        <end position="326"/>
    </location>
</feature>
<proteinExistence type="predicted"/>
<evidence type="ECO:0000313" key="3">
    <source>
        <dbReference type="Proteomes" id="UP000631114"/>
    </source>
</evidence>
<dbReference type="PANTHER" id="PTHR31286:SF167">
    <property type="entry name" value="OS09G0268800 PROTEIN"/>
    <property type="match status" value="1"/>
</dbReference>
<dbReference type="EMBL" id="JADFTS010000003">
    <property type="protein sequence ID" value="KAF9614041.1"/>
    <property type="molecule type" value="Genomic_DNA"/>
</dbReference>
<feature type="non-terminal residue" evidence="2">
    <location>
        <position position="494"/>
    </location>
</feature>
<feature type="compositionally biased region" description="Basic residues" evidence="1">
    <location>
        <begin position="265"/>
        <end position="276"/>
    </location>
</feature>
<feature type="region of interest" description="Disordered" evidence="1">
    <location>
        <begin position="244"/>
        <end position="279"/>
    </location>
</feature>
<accession>A0A835IA44</accession>
<dbReference type="InterPro" id="IPR040256">
    <property type="entry name" value="At4g02000-like"/>
</dbReference>
<sequence length="494" mass="54978">RARWEASLIGKIISNSEQQPNEIMKAIRQKWNLRKTLDIVVPWQILGYLFVLKAFSPNLNPQDISFTHQEFCITFEGLLLEHLMPEVIRYLAAAAGSVTTVYTPDNSPRDATGYKAKVNVELARPFAQGTMVNTFDGGRKWVDFIYVGIPNYHCLSCHCIGHDTYNCQGIPHPPPIIQQLLLEALAINTIYDVENPEHPPASSSAEETHHQSMLFGGTVTQESTCRNSDIPPRVEAGHVDSKENIPEKISPSTMGQISGPITPKPNKKRAQTKKKGEKVGPISISIPHLISSQITTSSTSSPNINHPPPPTSPNKQIAKRSYKSKGKMVDSTNKHPPKKRKINFSIQNPPATPTTSSELEYYTPLPPATQPHLNNSLIEFVQTSRVHDESVNNQAGITVDMVWNFVTNPQVTQLLHSQGLAVRVVMEENDWDYTQLNAQMHNPISFMETNNLTHSPGFEYHQNYALSSEQSYGMQQMEIGSASLGSASNPIYPE</sequence>